<feature type="domain" description="Mechanosensitive ion channel MscS C-terminal" evidence="9">
    <location>
        <begin position="187"/>
        <end position="269"/>
    </location>
</feature>
<dbReference type="SUPFAM" id="SSF82861">
    <property type="entry name" value="Mechanosensitive channel protein MscS (YggB), transmembrane region"/>
    <property type="match status" value="1"/>
</dbReference>
<feature type="transmembrane region" description="Helical" evidence="7">
    <location>
        <begin position="99"/>
        <end position="118"/>
    </location>
</feature>
<dbReference type="SUPFAM" id="SSF50182">
    <property type="entry name" value="Sm-like ribonucleoproteins"/>
    <property type="match status" value="1"/>
</dbReference>
<gene>
    <name evidence="11" type="ORF">DTO10_11655</name>
</gene>
<evidence type="ECO:0000259" key="10">
    <source>
        <dbReference type="Pfam" id="PF21088"/>
    </source>
</evidence>
<dbReference type="EMBL" id="CP030926">
    <property type="protein sequence ID" value="AXN39008.1"/>
    <property type="molecule type" value="Genomic_DNA"/>
</dbReference>
<name>A0ABN5N0E5_9BACI</name>
<reference evidence="11 12" key="1">
    <citation type="submission" date="2018-07" db="EMBL/GenBank/DDBJ databases">
        <title>The molecular basis for the intramolecular migration of carboxyl group in the catabolism of para-hydroxybenzoate via gentisate.</title>
        <authorList>
            <person name="Zhao H."/>
            <person name="Xu Y."/>
            <person name="Lin S."/>
            <person name="Spain J.C."/>
            <person name="Zhou N.-Y."/>
        </authorList>
    </citation>
    <scope>NUCLEOTIDE SEQUENCE [LARGE SCALE GENOMIC DNA]</scope>
    <source>
        <strain evidence="11 12">PHB-7a</strain>
    </source>
</reference>
<accession>A0ABN5N0E5</accession>
<sequence length="278" mass="30809">MDSIYNNVIKEILDEKVWLLMGEGIIKIFLVLLLSRIIIRIGKTILNKFFKARLRSPIRVSERREATLIKLLENIITYVINFIALIMILDIFGIEVMPLLAGAGVLGLAIGFGAQSLVKDIITGFFVIFEDHFSVGDYIKINTFEGEVLEIGLRTTKIKSSSGELHFIPNGSIIQVTNYSILNSMAVVDVTIPNDGSVELAEKVLIDLLSSMEGKYEALINAPEFLGIETVGPDEIVLRVTAETKPMYHVEISRMLRKEISAALDLSGITSTYKGSES</sequence>
<dbReference type="Pfam" id="PF00924">
    <property type="entry name" value="MS_channel_2nd"/>
    <property type="match status" value="1"/>
</dbReference>
<dbReference type="Pfam" id="PF21088">
    <property type="entry name" value="MS_channel_1st"/>
    <property type="match status" value="1"/>
</dbReference>
<dbReference type="InterPro" id="IPR049142">
    <property type="entry name" value="MS_channel_1st"/>
</dbReference>
<evidence type="ECO:0000256" key="1">
    <source>
        <dbReference type="ARBA" id="ARBA00004651"/>
    </source>
</evidence>
<dbReference type="InterPro" id="IPR049278">
    <property type="entry name" value="MS_channel_C"/>
</dbReference>
<evidence type="ECO:0000313" key="11">
    <source>
        <dbReference type="EMBL" id="AXN39008.1"/>
    </source>
</evidence>
<dbReference type="InterPro" id="IPR006685">
    <property type="entry name" value="MscS_channel_2nd"/>
</dbReference>
<protein>
    <submittedName>
        <fullName evidence="11">Mechanosensitive ion channel family protein</fullName>
    </submittedName>
</protein>
<dbReference type="SUPFAM" id="SSF82689">
    <property type="entry name" value="Mechanosensitive channel protein MscS (YggB), C-terminal domain"/>
    <property type="match status" value="1"/>
</dbReference>
<feature type="domain" description="Mechanosensitive ion channel transmembrane helices 2/3" evidence="10">
    <location>
        <begin position="74"/>
        <end position="115"/>
    </location>
</feature>
<dbReference type="InterPro" id="IPR045276">
    <property type="entry name" value="YbiO_bact"/>
</dbReference>
<dbReference type="RefSeq" id="WP_116821254.1">
    <property type="nucleotide sequence ID" value="NZ_CP030926.1"/>
</dbReference>
<organism evidence="11 12">
    <name type="scientific">Peribacillus butanolivorans</name>
    <dbReference type="NCBI Taxonomy" id="421767"/>
    <lineage>
        <taxon>Bacteria</taxon>
        <taxon>Bacillati</taxon>
        <taxon>Bacillota</taxon>
        <taxon>Bacilli</taxon>
        <taxon>Bacillales</taxon>
        <taxon>Bacillaceae</taxon>
        <taxon>Peribacillus</taxon>
    </lineage>
</organism>
<dbReference type="Pfam" id="PF21082">
    <property type="entry name" value="MS_channel_3rd"/>
    <property type="match status" value="1"/>
</dbReference>
<dbReference type="InterPro" id="IPR023408">
    <property type="entry name" value="MscS_beta-dom_sf"/>
</dbReference>
<keyword evidence="3" id="KW-1003">Cell membrane</keyword>
<dbReference type="PANTHER" id="PTHR30460:SF0">
    <property type="entry name" value="MODERATE CONDUCTANCE MECHANOSENSITIVE CHANNEL YBIO"/>
    <property type="match status" value="1"/>
</dbReference>
<evidence type="ECO:0000256" key="4">
    <source>
        <dbReference type="ARBA" id="ARBA00022692"/>
    </source>
</evidence>
<dbReference type="InterPro" id="IPR010920">
    <property type="entry name" value="LSM_dom_sf"/>
</dbReference>
<dbReference type="Proteomes" id="UP000260457">
    <property type="component" value="Chromosome"/>
</dbReference>
<evidence type="ECO:0000256" key="6">
    <source>
        <dbReference type="ARBA" id="ARBA00023136"/>
    </source>
</evidence>
<dbReference type="PANTHER" id="PTHR30460">
    <property type="entry name" value="MODERATE CONDUCTANCE MECHANOSENSITIVE CHANNEL YBIO"/>
    <property type="match status" value="1"/>
</dbReference>
<dbReference type="InterPro" id="IPR011066">
    <property type="entry name" value="MscS_channel_C_sf"/>
</dbReference>
<feature type="domain" description="Mechanosensitive ion channel MscS" evidence="8">
    <location>
        <begin position="117"/>
        <end position="180"/>
    </location>
</feature>
<keyword evidence="4 7" id="KW-0812">Transmembrane</keyword>
<comment type="similarity">
    <text evidence="2">Belongs to the MscS (TC 1.A.23) family.</text>
</comment>
<keyword evidence="12" id="KW-1185">Reference proteome</keyword>
<evidence type="ECO:0000256" key="7">
    <source>
        <dbReference type="SAM" id="Phobius"/>
    </source>
</evidence>
<dbReference type="Gene3D" id="3.30.70.100">
    <property type="match status" value="1"/>
</dbReference>
<dbReference type="InterPro" id="IPR011014">
    <property type="entry name" value="MscS_channel_TM-2"/>
</dbReference>
<evidence type="ECO:0000256" key="3">
    <source>
        <dbReference type="ARBA" id="ARBA00022475"/>
    </source>
</evidence>
<evidence type="ECO:0000313" key="12">
    <source>
        <dbReference type="Proteomes" id="UP000260457"/>
    </source>
</evidence>
<feature type="transmembrane region" description="Helical" evidence="7">
    <location>
        <begin position="17"/>
        <end position="39"/>
    </location>
</feature>
<evidence type="ECO:0000259" key="9">
    <source>
        <dbReference type="Pfam" id="PF21082"/>
    </source>
</evidence>
<comment type="subcellular location">
    <subcellularLocation>
        <location evidence="1">Cell membrane</location>
        <topology evidence="1">Multi-pass membrane protein</topology>
    </subcellularLocation>
</comment>
<proteinExistence type="inferred from homology"/>
<evidence type="ECO:0000256" key="5">
    <source>
        <dbReference type="ARBA" id="ARBA00022989"/>
    </source>
</evidence>
<evidence type="ECO:0000259" key="8">
    <source>
        <dbReference type="Pfam" id="PF00924"/>
    </source>
</evidence>
<dbReference type="Gene3D" id="2.30.30.60">
    <property type="match status" value="1"/>
</dbReference>
<evidence type="ECO:0000256" key="2">
    <source>
        <dbReference type="ARBA" id="ARBA00008017"/>
    </source>
</evidence>
<keyword evidence="6 7" id="KW-0472">Membrane</keyword>
<feature type="transmembrane region" description="Helical" evidence="7">
    <location>
        <begin position="71"/>
        <end position="93"/>
    </location>
</feature>
<dbReference type="Gene3D" id="1.10.287.1260">
    <property type="match status" value="1"/>
</dbReference>
<keyword evidence="5 7" id="KW-1133">Transmembrane helix</keyword>